<proteinExistence type="inferred from homology"/>
<evidence type="ECO:0000256" key="6">
    <source>
        <dbReference type="ARBA" id="ARBA00023136"/>
    </source>
</evidence>
<dbReference type="AlphaFoldDB" id="A0A857DGJ0"/>
<dbReference type="PANTHER" id="PTHR11058">
    <property type="entry name" value="NADH-UBIQUINONE OXIDOREDUCTASE CHAIN 3"/>
    <property type="match status" value="1"/>
</dbReference>
<dbReference type="InterPro" id="IPR038430">
    <property type="entry name" value="NDAH_ubi_oxred_su3_sf"/>
</dbReference>
<evidence type="ECO:0000256" key="1">
    <source>
        <dbReference type="ARBA" id="ARBA00004141"/>
    </source>
</evidence>
<keyword evidence="7 8" id="KW-0874">Quinone</keyword>
<dbReference type="Proteomes" id="UP000430508">
    <property type="component" value="Chromosome"/>
</dbReference>
<name>A0A857DGJ0_9FIRM</name>
<keyword evidence="3 7" id="KW-0813">Transport</keyword>
<keyword evidence="4 7" id="KW-0812">Transmembrane</keyword>
<comment type="subcellular location">
    <subcellularLocation>
        <location evidence="7 8">Cell membrane</location>
        <topology evidence="7 8">Multi-pass membrane protein</topology>
    </subcellularLocation>
    <subcellularLocation>
        <location evidence="1">Membrane</location>
        <topology evidence="1">Multi-pass membrane protein</topology>
    </subcellularLocation>
</comment>
<evidence type="ECO:0000256" key="2">
    <source>
        <dbReference type="ARBA" id="ARBA00008472"/>
    </source>
</evidence>
<dbReference type="PANTHER" id="PTHR11058:SF9">
    <property type="entry name" value="NADH-UBIQUINONE OXIDOREDUCTASE CHAIN 3"/>
    <property type="match status" value="1"/>
</dbReference>
<comment type="similarity">
    <text evidence="2 7 8">Belongs to the complex I subunit 3 family.</text>
</comment>
<dbReference type="InterPro" id="IPR023043">
    <property type="entry name" value="NAD(P)H_OxRDtase_bac/plastid"/>
</dbReference>
<comment type="function">
    <text evidence="7">NDH-1 shuttles electrons from NADH, via FMN and iron-sulfur (Fe-S) centers, to quinones in the respiratory chain. The immediate electron acceptor for the enzyme in this species is believed to be a menaquinone. Couples the redox reaction to proton translocation (for every two electrons transferred, four hydrogen ions are translocated across the cytoplasmic membrane), and thus conserves the redox energy in a proton gradient.</text>
</comment>
<comment type="catalytic activity">
    <reaction evidence="7 8">
        <text>a quinone + NADH + 5 H(+)(in) = a quinol + NAD(+) + 4 H(+)(out)</text>
        <dbReference type="Rhea" id="RHEA:57888"/>
        <dbReference type="ChEBI" id="CHEBI:15378"/>
        <dbReference type="ChEBI" id="CHEBI:24646"/>
        <dbReference type="ChEBI" id="CHEBI:57540"/>
        <dbReference type="ChEBI" id="CHEBI:57945"/>
        <dbReference type="ChEBI" id="CHEBI:132124"/>
    </reaction>
</comment>
<dbReference type="Gene3D" id="1.20.58.1610">
    <property type="entry name" value="NADH:ubiquinone/plastoquinone oxidoreductase, chain 3"/>
    <property type="match status" value="1"/>
</dbReference>
<evidence type="ECO:0000313" key="10">
    <source>
        <dbReference type="Proteomes" id="UP000430508"/>
    </source>
</evidence>
<feature type="transmembrane region" description="Helical" evidence="7">
    <location>
        <begin position="60"/>
        <end position="81"/>
    </location>
</feature>
<gene>
    <name evidence="9" type="primary">ndhC</name>
    <name evidence="7" type="synonym">nuoA</name>
    <name evidence="9" type="ORF">GQ588_04815</name>
</gene>
<dbReference type="GO" id="GO:0008137">
    <property type="term" value="F:NADH dehydrogenase (ubiquinone) activity"/>
    <property type="evidence" value="ECO:0007669"/>
    <property type="project" value="InterPro"/>
</dbReference>
<dbReference type="RefSeq" id="WP_015044339.1">
    <property type="nucleotide sequence ID" value="NZ_CP046996.1"/>
</dbReference>
<accession>A0A857DGJ0</accession>
<evidence type="ECO:0000256" key="5">
    <source>
        <dbReference type="ARBA" id="ARBA00022989"/>
    </source>
</evidence>
<dbReference type="InterPro" id="IPR000440">
    <property type="entry name" value="NADH_UbQ/plastoQ_OxRdtase_su3"/>
</dbReference>
<dbReference type="EC" id="7.1.1.-" evidence="7"/>
<protein>
    <recommendedName>
        <fullName evidence="7">NADH-quinone oxidoreductase subunit A</fullName>
        <ecNumber evidence="7">7.1.1.-</ecNumber>
    </recommendedName>
    <alternativeName>
        <fullName evidence="7">NADH dehydrogenase I subunit A</fullName>
    </alternativeName>
    <alternativeName>
        <fullName evidence="7">NDH-1 subunit A</fullName>
    </alternativeName>
    <alternativeName>
        <fullName evidence="7">NUO1</fullName>
    </alternativeName>
</protein>
<keyword evidence="7 8" id="KW-0520">NAD</keyword>
<keyword evidence="6 7" id="KW-0472">Membrane</keyword>
<keyword evidence="7" id="KW-1278">Translocase</keyword>
<reference evidence="9 10" key="1">
    <citation type="submission" date="2019-12" db="EMBL/GenBank/DDBJ databases">
        <title>Sequence classification of anaerobic respiratory reductive dehalogenases: First we see many, then we see few.</title>
        <authorList>
            <person name="Molenda O."/>
            <person name="Puentes Jacome L.A."/>
            <person name="Cao X."/>
            <person name="Nesbo C.L."/>
            <person name="Tang S."/>
            <person name="Morson N."/>
            <person name="Patron J."/>
            <person name="Lomheim L."/>
            <person name="Wishart D.S."/>
            <person name="Edwards E.A."/>
        </authorList>
    </citation>
    <scope>NUCLEOTIDE SEQUENCE [LARGE SCALE GENOMIC DNA]</scope>
    <source>
        <strain evidence="9 10">12DCA</strain>
    </source>
</reference>
<evidence type="ECO:0000256" key="3">
    <source>
        <dbReference type="ARBA" id="ARBA00022448"/>
    </source>
</evidence>
<keyword evidence="5 7" id="KW-1133">Transmembrane helix</keyword>
<feature type="transmembrane region" description="Helical" evidence="7">
    <location>
        <begin position="87"/>
        <end position="110"/>
    </location>
</feature>
<dbReference type="Pfam" id="PF00507">
    <property type="entry name" value="Oxidored_q4"/>
    <property type="match status" value="1"/>
</dbReference>
<feature type="transmembrane region" description="Helical" evidence="7">
    <location>
        <begin position="6"/>
        <end position="29"/>
    </location>
</feature>
<evidence type="ECO:0000256" key="7">
    <source>
        <dbReference type="HAMAP-Rule" id="MF_01394"/>
    </source>
</evidence>
<sequence length="118" mass="13580">MLINYAGIAVILAWGIVFPVILLVVQRLLCPNNPTKAKLLTYECGLDTQGDTWIRFKISYFMYALIFVVFDVETIFLYPWAMLFQNLGLFAIVEMVIFIAILILGFAYAWKEGALEWM</sequence>
<dbReference type="GO" id="GO:0030964">
    <property type="term" value="C:NADH dehydrogenase complex"/>
    <property type="evidence" value="ECO:0007669"/>
    <property type="project" value="TreeGrafter"/>
</dbReference>
<evidence type="ECO:0000256" key="8">
    <source>
        <dbReference type="RuleBase" id="RU003639"/>
    </source>
</evidence>
<dbReference type="EMBL" id="CP046996">
    <property type="protein sequence ID" value="QHA00017.1"/>
    <property type="molecule type" value="Genomic_DNA"/>
</dbReference>
<evidence type="ECO:0000313" key="9">
    <source>
        <dbReference type="EMBL" id="QHA00017.1"/>
    </source>
</evidence>
<dbReference type="GO" id="GO:0048038">
    <property type="term" value="F:quinone binding"/>
    <property type="evidence" value="ECO:0007669"/>
    <property type="project" value="UniProtKB-KW"/>
</dbReference>
<evidence type="ECO:0000256" key="4">
    <source>
        <dbReference type="ARBA" id="ARBA00022692"/>
    </source>
</evidence>
<dbReference type="GO" id="GO:0050136">
    <property type="term" value="F:NADH dehydrogenase (quinone) (non-electrogenic) activity"/>
    <property type="evidence" value="ECO:0007669"/>
    <property type="project" value="UniProtKB-UniRule"/>
</dbReference>
<organism evidence="9 10">
    <name type="scientific">Dehalobacter restrictus</name>
    <dbReference type="NCBI Taxonomy" id="55583"/>
    <lineage>
        <taxon>Bacteria</taxon>
        <taxon>Bacillati</taxon>
        <taxon>Bacillota</taxon>
        <taxon>Clostridia</taxon>
        <taxon>Eubacteriales</taxon>
        <taxon>Desulfitobacteriaceae</taxon>
        <taxon>Dehalobacter</taxon>
    </lineage>
</organism>
<dbReference type="HAMAP" id="MF_01394">
    <property type="entry name" value="NDH1_NuoA"/>
    <property type="match status" value="1"/>
</dbReference>
<comment type="subunit">
    <text evidence="7">NDH-1 is composed of 14 different subunits. Subunits NuoA, H, J, K, L, M, N constitute the membrane sector of the complex.</text>
</comment>
<keyword evidence="7" id="KW-1003">Cell membrane</keyword>
<dbReference type="GO" id="GO:0005886">
    <property type="term" value="C:plasma membrane"/>
    <property type="evidence" value="ECO:0007669"/>
    <property type="project" value="UniProtKB-SubCell"/>
</dbReference>